<accession>A0A434AWB2</accession>
<feature type="transmembrane region" description="Helical" evidence="1">
    <location>
        <begin position="27"/>
        <end position="49"/>
    </location>
</feature>
<evidence type="ECO:0000256" key="1">
    <source>
        <dbReference type="SAM" id="Phobius"/>
    </source>
</evidence>
<keyword evidence="1" id="KW-0472">Membrane</keyword>
<sequence>MPLKRMSKKNKDTENSFSKKKKQLDGVLRYSGLAFQMMAIILVVLYAGIKLDQYLGNEFPLFTIIGAIGGVFLSLYFALRDLLKPNK</sequence>
<comment type="caution">
    <text evidence="2">The sequence shown here is derived from an EMBL/GenBank/DDBJ whole genome shotgun (WGS) entry which is preliminary data.</text>
</comment>
<evidence type="ECO:0000313" key="3">
    <source>
        <dbReference type="Proteomes" id="UP000282985"/>
    </source>
</evidence>
<feature type="transmembrane region" description="Helical" evidence="1">
    <location>
        <begin position="61"/>
        <end position="79"/>
    </location>
</feature>
<dbReference type="Proteomes" id="UP000282985">
    <property type="component" value="Unassembled WGS sequence"/>
</dbReference>
<dbReference type="Pfam" id="PF09527">
    <property type="entry name" value="ATPase_gene1"/>
    <property type="match status" value="1"/>
</dbReference>
<dbReference type="InterPro" id="IPR032820">
    <property type="entry name" value="ATPase_put"/>
</dbReference>
<dbReference type="EMBL" id="RJJX01000006">
    <property type="protein sequence ID" value="RUT78801.1"/>
    <property type="molecule type" value="Genomic_DNA"/>
</dbReference>
<dbReference type="OrthoDB" id="9798708at2"/>
<organism evidence="2 3">
    <name type="scientific">Ancylomarina longa</name>
    <dbReference type="NCBI Taxonomy" id="2487017"/>
    <lineage>
        <taxon>Bacteria</taxon>
        <taxon>Pseudomonadati</taxon>
        <taxon>Bacteroidota</taxon>
        <taxon>Bacteroidia</taxon>
        <taxon>Marinilabiliales</taxon>
        <taxon>Marinifilaceae</taxon>
        <taxon>Ancylomarina</taxon>
    </lineage>
</organism>
<proteinExistence type="predicted"/>
<keyword evidence="1" id="KW-1133">Transmembrane helix</keyword>
<reference evidence="2 3" key="1">
    <citation type="submission" date="2018-11" db="EMBL/GenBank/DDBJ databases">
        <title>Parancylomarina longa gen. nov., sp. nov., isolated from sediments of southern Okinawa.</title>
        <authorList>
            <person name="Fu T."/>
        </authorList>
    </citation>
    <scope>NUCLEOTIDE SEQUENCE [LARGE SCALE GENOMIC DNA]</scope>
    <source>
        <strain evidence="2 3">T3-2 S1-C</strain>
    </source>
</reference>
<keyword evidence="1" id="KW-0812">Transmembrane</keyword>
<gene>
    <name evidence="2" type="ORF">DLK05_06620</name>
</gene>
<evidence type="ECO:0000313" key="2">
    <source>
        <dbReference type="EMBL" id="RUT78801.1"/>
    </source>
</evidence>
<dbReference type="AlphaFoldDB" id="A0A434AWB2"/>
<name>A0A434AWB2_9BACT</name>
<keyword evidence="3" id="KW-1185">Reference proteome</keyword>
<protein>
    <submittedName>
        <fullName evidence="2">AtpZ/AtpI family protein</fullName>
    </submittedName>
</protein>